<accession>A0AAV7QBN9</accession>
<proteinExistence type="predicted"/>
<reference evidence="2" key="1">
    <citation type="journal article" date="2022" name="bioRxiv">
        <title>Sequencing and chromosome-scale assembly of the giantPleurodeles waltlgenome.</title>
        <authorList>
            <person name="Brown T."/>
            <person name="Elewa A."/>
            <person name="Iarovenko S."/>
            <person name="Subramanian E."/>
            <person name="Araus A.J."/>
            <person name="Petzold A."/>
            <person name="Susuki M."/>
            <person name="Suzuki K.-i.T."/>
            <person name="Hayashi T."/>
            <person name="Toyoda A."/>
            <person name="Oliveira C."/>
            <person name="Osipova E."/>
            <person name="Leigh N.D."/>
            <person name="Simon A."/>
            <person name="Yun M.H."/>
        </authorList>
    </citation>
    <scope>NUCLEOTIDE SEQUENCE</scope>
    <source>
        <strain evidence="2">20211129_DDA</strain>
        <tissue evidence="2">Liver</tissue>
    </source>
</reference>
<dbReference type="AlphaFoldDB" id="A0AAV7QBN9"/>
<protein>
    <submittedName>
        <fullName evidence="2">Uncharacterized protein</fullName>
    </submittedName>
</protein>
<dbReference type="EMBL" id="JANPWB010000010">
    <property type="protein sequence ID" value="KAJ1137004.1"/>
    <property type="molecule type" value="Genomic_DNA"/>
</dbReference>
<evidence type="ECO:0000256" key="1">
    <source>
        <dbReference type="SAM" id="MobiDB-lite"/>
    </source>
</evidence>
<evidence type="ECO:0000313" key="2">
    <source>
        <dbReference type="EMBL" id="KAJ1137004.1"/>
    </source>
</evidence>
<sequence length="83" mass="9560">MELPLAWTNPEEEEEEKSTTPQEGQRPRGELEKNGATESNDVKSHPVLEDAAERYEIPDSWSENWWTLPEEAGELLQLRKVVV</sequence>
<organism evidence="2 3">
    <name type="scientific">Pleurodeles waltl</name>
    <name type="common">Iberian ribbed newt</name>
    <dbReference type="NCBI Taxonomy" id="8319"/>
    <lineage>
        <taxon>Eukaryota</taxon>
        <taxon>Metazoa</taxon>
        <taxon>Chordata</taxon>
        <taxon>Craniata</taxon>
        <taxon>Vertebrata</taxon>
        <taxon>Euteleostomi</taxon>
        <taxon>Amphibia</taxon>
        <taxon>Batrachia</taxon>
        <taxon>Caudata</taxon>
        <taxon>Salamandroidea</taxon>
        <taxon>Salamandridae</taxon>
        <taxon>Pleurodelinae</taxon>
        <taxon>Pleurodeles</taxon>
    </lineage>
</organism>
<evidence type="ECO:0000313" key="3">
    <source>
        <dbReference type="Proteomes" id="UP001066276"/>
    </source>
</evidence>
<dbReference type="Proteomes" id="UP001066276">
    <property type="component" value="Chromosome 6"/>
</dbReference>
<comment type="caution">
    <text evidence="2">The sequence shown here is derived from an EMBL/GenBank/DDBJ whole genome shotgun (WGS) entry which is preliminary data.</text>
</comment>
<keyword evidence="3" id="KW-1185">Reference proteome</keyword>
<name>A0AAV7QBN9_PLEWA</name>
<feature type="compositionally biased region" description="Basic and acidic residues" evidence="1">
    <location>
        <begin position="25"/>
        <end position="48"/>
    </location>
</feature>
<gene>
    <name evidence="2" type="ORF">NDU88_003417</name>
</gene>
<feature type="region of interest" description="Disordered" evidence="1">
    <location>
        <begin position="1"/>
        <end position="48"/>
    </location>
</feature>